<comment type="caution">
    <text evidence="1">The sequence shown here is derived from an EMBL/GenBank/DDBJ whole genome shotgun (WGS) entry which is preliminary data.</text>
</comment>
<keyword evidence="2" id="KW-1185">Reference proteome</keyword>
<name>A0ABS8UX67_DATST</name>
<organism evidence="1 2">
    <name type="scientific">Datura stramonium</name>
    <name type="common">Jimsonweed</name>
    <name type="synonym">Common thornapple</name>
    <dbReference type="NCBI Taxonomy" id="4076"/>
    <lineage>
        <taxon>Eukaryota</taxon>
        <taxon>Viridiplantae</taxon>
        <taxon>Streptophyta</taxon>
        <taxon>Embryophyta</taxon>
        <taxon>Tracheophyta</taxon>
        <taxon>Spermatophyta</taxon>
        <taxon>Magnoliopsida</taxon>
        <taxon>eudicotyledons</taxon>
        <taxon>Gunneridae</taxon>
        <taxon>Pentapetalae</taxon>
        <taxon>asterids</taxon>
        <taxon>lamiids</taxon>
        <taxon>Solanales</taxon>
        <taxon>Solanaceae</taxon>
        <taxon>Solanoideae</taxon>
        <taxon>Datureae</taxon>
        <taxon>Datura</taxon>
    </lineage>
</organism>
<evidence type="ECO:0000313" key="1">
    <source>
        <dbReference type="EMBL" id="MCD9638796.1"/>
    </source>
</evidence>
<sequence>MRYAPGTIRRVKYGYYKYLACPDLFTEFVQISFRRFQTPPEAGKLTDISIAGDNGKRNRLRILMKIIKKRKEISILLVEPIPNGDGKVNSGAEMGNTEVEYVDSENLKDVEDEMA</sequence>
<gene>
    <name evidence="1" type="ORF">HAX54_022949</name>
</gene>
<dbReference type="EMBL" id="JACEIK010002778">
    <property type="protein sequence ID" value="MCD9638796.1"/>
    <property type="molecule type" value="Genomic_DNA"/>
</dbReference>
<protein>
    <submittedName>
        <fullName evidence="1">Uncharacterized protein</fullName>
    </submittedName>
</protein>
<evidence type="ECO:0000313" key="2">
    <source>
        <dbReference type="Proteomes" id="UP000823775"/>
    </source>
</evidence>
<reference evidence="1 2" key="1">
    <citation type="journal article" date="2021" name="BMC Genomics">
        <title>Datura genome reveals duplications of psychoactive alkaloid biosynthetic genes and high mutation rate following tissue culture.</title>
        <authorList>
            <person name="Rajewski A."/>
            <person name="Carter-House D."/>
            <person name="Stajich J."/>
            <person name="Litt A."/>
        </authorList>
    </citation>
    <scope>NUCLEOTIDE SEQUENCE [LARGE SCALE GENOMIC DNA]</scope>
    <source>
        <strain evidence="1">AR-01</strain>
    </source>
</reference>
<dbReference type="Proteomes" id="UP000823775">
    <property type="component" value="Unassembled WGS sequence"/>
</dbReference>
<proteinExistence type="predicted"/>
<accession>A0ABS8UX67</accession>